<dbReference type="InterPro" id="IPR003033">
    <property type="entry name" value="SCP2_sterol-bd_dom"/>
</dbReference>
<dbReference type="UniPathway" id="UPA00232"/>
<feature type="coiled-coil region" evidence="2">
    <location>
        <begin position="173"/>
        <end position="200"/>
    </location>
</feature>
<dbReference type="GO" id="GO:0005737">
    <property type="term" value="C:cytoplasm"/>
    <property type="evidence" value="ECO:0007669"/>
    <property type="project" value="UniProtKB-SubCell"/>
</dbReference>
<comment type="subcellular location">
    <subcellularLocation>
        <location evidence="1">Cytoplasm</location>
    </subcellularLocation>
</comment>
<keyword evidence="1" id="KW-0963">Cytoplasm</keyword>
<name>A0A0A6PN11_9GAMM</name>
<keyword evidence="2" id="KW-0175">Coiled coil</keyword>
<gene>
    <name evidence="1" type="primary">ubiJ</name>
    <name evidence="4" type="ORF">PN36_02395</name>
</gene>
<organism evidence="4 5">
    <name type="scientific">Candidatus Thiomargarita nelsonii</name>
    <dbReference type="NCBI Taxonomy" id="1003181"/>
    <lineage>
        <taxon>Bacteria</taxon>
        <taxon>Pseudomonadati</taxon>
        <taxon>Pseudomonadota</taxon>
        <taxon>Gammaproteobacteria</taxon>
        <taxon>Thiotrichales</taxon>
        <taxon>Thiotrichaceae</taxon>
        <taxon>Thiomargarita</taxon>
    </lineage>
</organism>
<evidence type="ECO:0000256" key="2">
    <source>
        <dbReference type="SAM" id="Coils"/>
    </source>
</evidence>
<protein>
    <recommendedName>
        <fullName evidence="1">Ubiquinone biosynthesis accessory factor UbiJ</fullName>
    </recommendedName>
</protein>
<feature type="domain" description="SCP2" evidence="3">
    <location>
        <begin position="27"/>
        <end position="112"/>
    </location>
</feature>
<reference evidence="4 5" key="1">
    <citation type="journal article" date="2016" name="Front. Microbiol.">
        <title>Single-Cell (Meta-)Genomics of a Dimorphic Candidatus Thiomargarita nelsonii Reveals Genomic Plasticity.</title>
        <authorList>
            <person name="Flood B.E."/>
            <person name="Fliss P."/>
            <person name="Jones D.S."/>
            <person name="Dick G.J."/>
            <person name="Jain S."/>
            <person name="Kaster A.K."/>
            <person name="Winkel M."/>
            <person name="Mussmann M."/>
            <person name="Bailey J."/>
        </authorList>
    </citation>
    <scope>NUCLEOTIDE SEQUENCE [LARGE SCALE GENOMIC DNA]</scope>
    <source>
        <strain evidence="4">Hydrate Ridge</strain>
    </source>
</reference>
<proteinExistence type="inferred from homology"/>
<dbReference type="AlphaFoldDB" id="A0A0A6PN11"/>
<comment type="caution">
    <text evidence="4">The sequence shown here is derived from an EMBL/GenBank/DDBJ whole genome shotgun (WGS) entry which is preliminary data.</text>
</comment>
<dbReference type="InterPro" id="IPR038989">
    <property type="entry name" value="UbiJ"/>
</dbReference>
<dbReference type="SUPFAM" id="SSF55718">
    <property type="entry name" value="SCP-like"/>
    <property type="match status" value="1"/>
</dbReference>
<keyword evidence="1" id="KW-0831">Ubiquinone biosynthesis</keyword>
<evidence type="ECO:0000259" key="3">
    <source>
        <dbReference type="Pfam" id="PF02036"/>
    </source>
</evidence>
<evidence type="ECO:0000313" key="4">
    <source>
        <dbReference type="EMBL" id="KHD11564.2"/>
    </source>
</evidence>
<dbReference type="GO" id="GO:0006744">
    <property type="term" value="P:ubiquinone biosynthetic process"/>
    <property type="evidence" value="ECO:0007669"/>
    <property type="project" value="UniProtKB-UniRule"/>
</dbReference>
<dbReference type="PANTHER" id="PTHR38693:SF1">
    <property type="entry name" value="UBIQUINONE BIOSYNTHESIS ACCESSORY FACTOR UBIJ"/>
    <property type="match status" value="1"/>
</dbReference>
<comment type="pathway">
    <text evidence="1">Cofactor biosynthesis; ubiquinone biosynthesis.</text>
</comment>
<dbReference type="Proteomes" id="UP000030428">
    <property type="component" value="Unassembled WGS sequence"/>
</dbReference>
<dbReference type="EMBL" id="JSZA02000006">
    <property type="protein sequence ID" value="KHD11564.2"/>
    <property type="molecule type" value="Genomic_DNA"/>
</dbReference>
<evidence type="ECO:0000313" key="5">
    <source>
        <dbReference type="Proteomes" id="UP000030428"/>
    </source>
</evidence>
<dbReference type="HAMAP" id="MF_02215">
    <property type="entry name" value="UbiJ"/>
    <property type="match status" value="1"/>
</dbReference>
<accession>A0A0A6PN11</accession>
<comment type="similarity">
    <text evidence="1">Belongs to the UbiJ family.</text>
</comment>
<comment type="function">
    <text evidence="1">Required for ubiquinone (coenzyme Q) biosynthesis. Binds hydrophobic ubiquinone biosynthetic intermediates via its SCP2 domain and is essential for the stability of the Ubi complex. May constitute a docking platform where Ubi enzymes assemble and access their SCP2-bound polyprenyl substrates.</text>
</comment>
<dbReference type="InterPro" id="IPR036527">
    <property type="entry name" value="SCP2_sterol-bd_dom_sf"/>
</dbReference>
<evidence type="ECO:0000256" key="1">
    <source>
        <dbReference type="HAMAP-Rule" id="MF_02215"/>
    </source>
</evidence>
<keyword evidence="5" id="KW-1185">Reference proteome</keyword>
<dbReference type="PANTHER" id="PTHR38693">
    <property type="entry name" value="UBIQUINONE BIOSYNTHESIS PROTEIN UBIJ"/>
    <property type="match status" value="1"/>
</dbReference>
<sequence>MREKLILNQLIAITLETLLNQALRWNPSNSLQKLSGKIIRIESSGIDLTLFPDNQGIIVLSHYDGDVDVCISGAPFTLLRLLLQDEATLSNTPDVTITGKMSIAQHLFQLMKELDIDWEEQLAQRLGDMPAHKLATLFRQGKNYTNTRLDSLQHNISEYLQEETRHLPPRPEMEIFLNAVDTLRDDLERLEQRVRRLASTTPKPFGT</sequence>
<dbReference type="Pfam" id="PF02036">
    <property type="entry name" value="SCP2"/>
    <property type="match status" value="1"/>
</dbReference>